<dbReference type="InterPro" id="IPR013757">
    <property type="entry name" value="Topo_IIA_A_a_sf"/>
</dbReference>
<comment type="catalytic activity">
    <reaction evidence="1 6">
        <text>ATP-dependent breakage, passage and rejoining of double-stranded DNA.</text>
        <dbReference type="EC" id="5.6.2.2"/>
    </reaction>
</comment>
<keyword evidence="3 6" id="KW-0799">Topoisomerase</keyword>
<dbReference type="EC" id="5.6.2.2" evidence="2"/>
<dbReference type="Pfam" id="PF00521">
    <property type="entry name" value="DNA_topoisoIV"/>
    <property type="match status" value="1"/>
</dbReference>
<dbReference type="InterPro" id="IPR013758">
    <property type="entry name" value="Topo_IIA_A/C_ab"/>
</dbReference>
<dbReference type="Gene3D" id="1.10.268.10">
    <property type="entry name" value="Topoisomerase, domain 3"/>
    <property type="match status" value="1"/>
</dbReference>
<dbReference type="InterPro" id="IPR013760">
    <property type="entry name" value="Topo_IIA-like_dom_sf"/>
</dbReference>
<dbReference type="Gene3D" id="2.120.10.90">
    <property type="entry name" value="DNA gyrase/topoisomerase IV, subunit A, C-terminal"/>
    <property type="match status" value="1"/>
</dbReference>
<dbReference type="InterPro" id="IPR050220">
    <property type="entry name" value="Type_II_DNA_Topoisomerases"/>
</dbReference>
<dbReference type="Gene3D" id="3.90.199.10">
    <property type="entry name" value="Topoisomerase II, domain 5"/>
    <property type="match status" value="1"/>
</dbReference>
<keyword evidence="5 6" id="KW-0413">Isomerase</keyword>
<evidence type="ECO:0000256" key="2">
    <source>
        <dbReference type="ARBA" id="ARBA00012895"/>
    </source>
</evidence>
<evidence type="ECO:0000259" key="7">
    <source>
        <dbReference type="PROSITE" id="PS52040"/>
    </source>
</evidence>
<dbReference type="SUPFAM" id="SSF101904">
    <property type="entry name" value="GyrA/ParC C-terminal domain-like"/>
    <property type="match status" value="1"/>
</dbReference>
<dbReference type="Pfam" id="PF03989">
    <property type="entry name" value="DNA_gyraseA_C"/>
    <property type="match status" value="2"/>
</dbReference>
<dbReference type="InterPro" id="IPR006691">
    <property type="entry name" value="GyrA/parC_rep"/>
</dbReference>
<evidence type="ECO:0000256" key="3">
    <source>
        <dbReference type="ARBA" id="ARBA00023029"/>
    </source>
</evidence>
<dbReference type="InterPro" id="IPR035516">
    <property type="entry name" value="Gyrase/topoIV_suA_C"/>
</dbReference>
<reference evidence="8 9" key="1">
    <citation type="submission" date="2019-06" db="EMBL/GenBank/DDBJ databases">
        <title>A comparative genomics study of ostrich specific Mycoplasmas.</title>
        <authorList>
            <person name="Botes A."/>
            <person name="Nel T."/>
        </authorList>
    </citation>
    <scope>NUCLEOTIDE SEQUENCE [LARGE SCALE GENOMIC DNA]</scope>
    <source>
        <strain evidence="8 9">Ms01</strain>
    </source>
</reference>
<dbReference type="GO" id="GO:0009330">
    <property type="term" value="C:DNA topoisomerase type II (double strand cut, ATP-hydrolyzing) complex"/>
    <property type="evidence" value="ECO:0007669"/>
    <property type="project" value="TreeGrafter"/>
</dbReference>
<dbReference type="GO" id="GO:0005524">
    <property type="term" value="F:ATP binding"/>
    <property type="evidence" value="ECO:0007669"/>
    <property type="project" value="InterPro"/>
</dbReference>
<sequence>MKKSRRDEIDIVTENIIEKNMVEIMSDRFGRYSKYIIQQRAIPDSRDGLKPVQRRILYSMWNLKLKNKEPFKKSARIVGDVIGRYHPHGDSSIYEALIRMCQEWKSNFPLIEMHGNKGSIDDDPAAAMRYTESRLEKITELMLKDLDRRVVKMAPNFDDSEYEPIVLPALFPNLLVNGSKGIAAGFATEIPPHNLGEIIDATVAFIDNPAISFEELLKIVKGPDFPTGGIVYGLSGIKDALETGQGKISIASKYEFIYSPKDSNKIIAIEIKEIPFGVIKSKLVADIDTICIDKEISGIKEVRDESDRNGISIYIELEENANAEAIITYLMNKTDLRISYNYNMVAIDNNAPTLLNLQTALYSYIKHLKEVNRNGIEYDLKKYELRLEIVKGFIKVAEISDEVIRIIKNSDNSKKGVVLALMQHFGFSEIQATAIAELRLYKLSRMDQIEFQAEKVELEKNIAQCNKLLNNAYEFDNYLIKQLLEIKKEYDVARKTVISDEKLVTEVNQKLLAKNEDFYFIVSKQGYTKRISSKIFLSNEWNSYKIKEDDGLLYFDKINSLSKLVFFTNLGNFFVLDAHNLKDSQWKDLGIHISSYTSLETNERVIRVMEVISFNSYVDVILLTKMGYAKKVKISEFDSKTLAKTRICISFKNDDDELIDARIGNNEKDMFIILNNGMYYLINENVFSTPLALKAQGIKLLPKLQVNEKIFVKAFCMTNKLNIAIMITEGGYAKAWKMQNISPTSRTNRGSKLFISLKNQNHQAQSLEIKTKSLEMFYTDQNNNIQKFDLAEILKDKSSIDKLIKLNYQFLNASSLIEHLKIDELVDPSIEKQNEIKDEYEKKLANEQNLDLTMETTLMKRYYQTPIKFDNAEENNYNKGEQGQLFDEDFVDLEAKEKDVKKQLEALDNLDIDGLLTKVKQIRKK</sequence>
<dbReference type="EMBL" id="VFSY01000001">
    <property type="protein sequence ID" value="TPI03097.1"/>
    <property type="molecule type" value="Genomic_DNA"/>
</dbReference>
<dbReference type="Proteomes" id="UP000317904">
    <property type="component" value="Unassembled WGS sequence"/>
</dbReference>
<dbReference type="SMART" id="SM00434">
    <property type="entry name" value="TOP4c"/>
    <property type="match status" value="1"/>
</dbReference>
<evidence type="ECO:0000313" key="9">
    <source>
        <dbReference type="Proteomes" id="UP000317904"/>
    </source>
</evidence>
<dbReference type="NCBIfam" id="NF004044">
    <property type="entry name" value="PRK05561.1"/>
    <property type="match status" value="1"/>
</dbReference>
<dbReference type="AlphaFoldDB" id="A0A502MJH1"/>
<dbReference type="GO" id="GO:0006265">
    <property type="term" value="P:DNA topological change"/>
    <property type="evidence" value="ECO:0007669"/>
    <property type="project" value="UniProtKB-UniRule"/>
</dbReference>
<dbReference type="PROSITE" id="PS52040">
    <property type="entry name" value="TOPO_IIA"/>
    <property type="match status" value="1"/>
</dbReference>
<accession>A0A502MJH1</accession>
<dbReference type="PANTHER" id="PTHR43493">
    <property type="entry name" value="DNA GYRASE/TOPOISOMERASE SUBUNIT A"/>
    <property type="match status" value="1"/>
</dbReference>
<evidence type="ECO:0000313" key="8">
    <source>
        <dbReference type="EMBL" id="TPI03097.1"/>
    </source>
</evidence>
<dbReference type="CDD" id="cd00187">
    <property type="entry name" value="TOP4c"/>
    <property type="match status" value="1"/>
</dbReference>
<dbReference type="InterPro" id="IPR002205">
    <property type="entry name" value="Topo_IIA_dom_A"/>
</dbReference>
<protein>
    <recommendedName>
        <fullName evidence="2">DNA topoisomerase (ATP-hydrolyzing)</fullName>
        <ecNumber evidence="2">5.6.2.2</ecNumber>
    </recommendedName>
</protein>
<dbReference type="SUPFAM" id="SSF56719">
    <property type="entry name" value="Type II DNA topoisomerase"/>
    <property type="match status" value="1"/>
</dbReference>
<dbReference type="PANTHER" id="PTHR43493:SF9">
    <property type="entry name" value="DNA TOPOISOMERASE 4 SUBUNIT A"/>
    <property type="match status" value="1"/>
</dbReference>
<evidence type="ECO:0000256" key="4">
    <source>
        <dbReference type="ARBA" id="ARBA00023125"/>
    </source>
</evidence>
<dbReference type="GO" id="GO:0005737">
    <property type="term" value="C:cytoplasm"/>
    <property type="evidence" value="ECO:0007669"/>
    <property type="project" value="TreeGrafter"/>
</dbReference>
<dbReference type="Gene3D" id="3.30.1360.40">
    <property type="match status" value="1"/>
</dbReference>
<name>A0A502MJH1_9MOLU</name>
<feature type="active site" description="O-(5'-phospho-DNA)-tyrosine intermediate" evidence="6">
    <location>
        <position position="130"/>
    </location>
</feature>
<evidence type="ECO:0000256" key="1">
    <source>
        <dbReference type="ARBA" id="ARBA00000185"/>
    </source>
</evidence>
<proteinExistence type="predicted"/>
<gene>
    <name evidence="8" type="ORF">FJM01_00085</name>
</gene>
<keyword evidence="4 6" id="KW-0238">DNA-binding</keyword>
<dbReference type="RefSeq" id="WP_140700843.1">
    <property type="nucleotide sequence ID" value="NZ_VFSY01000001.1"/>
</dbReference>
<evidence type="ECO:0000256" key="6">
    <source>
        <dbReference type="PROSITE-ProRule" id="PRU01384"/>
    </source>
</evidence>
<evidence type="ECO:0000256" key="5">
    <source>
        <dbReference type="ARBA" id="ARBA00023235"/>
    </source>
</evidence>
<feature type="domain" description="Topo IIA-type catalytic" evidence="7">
    <location>
        <begin position="42"/>
        <end position="512"/>
    </location>
</feature>
<dbReference type="GO" id="GO:0003677">
    <property type="term" value="F:DNA binding"/>
    <property type="evidence" value="ECO:0007669"/>
    <property type="project" value="UniProtKB-UniRule"/>
</dbReference>
<organism evidence="8 9">
    <name type="scientific">Mycoplasma struthionis</name>
    <dbReference type="NCBI Taxonomy" id="538220"/>
    <lineage>
        <taxon>Bacteria</taxon>
        <taxon>Bacillati</taxon>
        <taxon>Mycoplasmatota</taxon>
        <taxon>Mollicutes</taxon>
        <taxon>Mycoplasmataceae</taxon>
        <taxon>Mycoplasma</taxon>
    </lineage>
</organism>
<comment type="caution">
    <text evidence="8">The sequence shown here is derived from an EMBL/GenBank/DDBJ whole genome shotgun (WGS) entry which is preliminary data.</text>
</comment>
<dbReference type="GO" id="GO:0034335">
    <property type="term" value="F:DNA negative supercoiling activity"/>
    <property type="evidence" value="ECO:0007669"/>
    <property type="project" value="UniProtKB-ARBA"/>
</dbReference>